<dbReference type="InterPro" id="IPR023271">
    <property type="entry name" value="Aquaporin-like"/>
</dbReference>
<feature type="transmembrane region" description="Helical" evidence="7">
    <location>
        <begin position="122"/>
        <end position="142"/>
    </location>
</feature>
<feature type="transmembrane region" description="Helical" evidence="7">
    <location>
        <begin position="7"/>
        <end position="30"/>
    </location>
</feature>
<evidence type="ECO:0000256" key="5">
    <source>
        <dbReference type="ARBA" id="ARBA00023136"/>
    </source>
</evidence>
<dbReference type="Gene3D" id="1.20.1080.10">
    <property type="entry name" value="Glycerol uptake facilitator protein"/>
    <property type="match status" value="1"/>
</dbReference>
<name>A0A166RZI1_9CLOT</name>
<evidence type="ECO:0000256" key="4">
    <source>
        <dbReference type="ARBA" id="ARBA00022989"/>
    </source>
</evidence>
<dbReference type="GO" id="GO:0015267">
    <property type="term" value="F:channel activity"/>
    <property type="evidence" value="ECO:0007669"/>
    <property type="project" value="InterPro"/>
</dbReference>
<evidence type="ECO:0000313" key="9">
    <source>
        <dbReference type="Proteomes" id="UP000077407"/>
    </source>
</evidence>
<dbReference type="OrthoDB" id="9807293at2"/>
<evidence type="ECO:0000256" key="3">
    <source>
        <dbReference type="ARBA" id="ARBA00022692"/>
    </source>
</evidence>
<feature type="transmembrane region" description="Helical" evidence="7">
    <location>
        <begin position="42"/>
        <end position="73"/>
    </location>
</feature>
<dbReference type="InterPro" id="IPR022357">
    <property type="entry name" value="MIP_CS"/>
</dbReference>
<evidence type="ECO:0000256" key="1">
    <source>
        <dbReference type="ARBA" id="ARBA00004141"/>
    </source>
</evidence>
<comment type="caution">
    <text evidence="8">The sequence shown here is derived from an EMBL/GenBank/DDBJ whole genome shotgun (WGS) entry which is preliminary data.</text>
</comment>
<sequence>MESIKKYIAEFIGTFFLVFVGTGAIIVDGISNNSIGHLGVSFAFGLVITVMIYACGHISGAHFNPAVTIAFIASKDFPLNNLIQYLISQLLGAISASLLLRLIFGNIFYLGSTLPTLPKGNAVTISFIMEFVFTFCLMFVIMGVATDSRAEGSFAGIAIGFTVFLGALVAGPISGGSFNPARSIGPAVVSGCHKYLWLYIVSPILGAICASMCYKYLKNFHDISAKSSIDTVR</sequence>
<dbReference type="PANTHER" id="PTHR45724">
    <property type="entry name" value="AQUAPORIN NIP2-1"/>
    <property type="match status" value="1"/>
</dbReference>
<gene>
    <name evidence="8" type="primary">aqpZ</name>
    <name evidence="8" type="ORF">WY13_00651</name>
</gene>
<dbReference type="GO" id="GO:0016020">
    <property type="term" value="C:membrane"/>
    <property type="evidence" value="ECO:0007669"/>
    <property type="project" value="UniProtKB-SubCell"/>
</dbReference>
<dbReference type="SUPFAM" id="SSF81338">
    <property type="entry name" value="Aquaporin-like"/>
    <property type="match status" value="1"/>
</dbReference>
<dbReference type="PANTHER" id="PTHR45724:SF13">
    <property type="entry name" value="AQUAPORIN NIP1-1-RELATED"/>
    <property type="match status" value="1"/>
</dbReference>
<dbReference type="RefSeq" id="WP_063554259.1">
    <property type="nucleotide sequence ID" value="NZ_LITT01000006.1"/>
</dbReference>
<accession>A0A166RZI1</accession>
<feature type="transmembrane region" description="Helical" evidence="7">
    <location>
        <begin position="85"/>
        <end position="110"/>
    </location>
</feature>
<dbReference type="PATRIC" id="fig|1538.10.peg.1147"/>
<evidence type="ECO:0000313" key="8">
    <source>
        <dbReference type="EMBL" id="OAA91394.1"/>
    </source>
</evidence>
<feature type="transmembrane region" description="Helical" evidence="7">
    <location>
        <begin position="195"/>
        <end position="217"/>
    </location>
</feature>
<dbReference type="InterPro" id="IPR000425">
    <property type="entry name" value="MIP"/>
</dbReference>
<keyword evidence="4 7" id="KW-1133">Transmembrane helix</keyword>
<proteinExistence type="inferred from homology"/>
<dbReference type="PRINTS" id="PR00783">
    <property type="entry name" value="MINTRINSICP"/>
</dbReference>
<dbReference type="EMBL" id="LITT01000006">
    <property type="protein sequence ID" value="OAA91394.1"/>
    <property type="molecule type" value="Genomic_DNA"/>
</dbReference>
<keyword evidence="2 6" id="KW-0813">Transport</keyword>
<evidence type="ECO:0000256" key="2">
    <source>
        <dbReference type="ARBA" id="ARBA00022448"/>
    </source>
</evidence>
<dbReference type="PROSITE" id="PS00221">
    <property type="entry name" value="MIP"/>
    <property type="match status" value="1"/>
</dbReference>
<evidence type="ECO:0000256" key="7">
    <source>
        <dbReference type="SAM" id="Phobius"/>
    </source>
</evidence>
<keyword evidence="5 7" id="KW-0472">Membrane</keyword>
<dbReference type="InterPro" id="IPR034294">
    <property type="entry name" value="Aquaporin_transptr"/>
</dbReference>
<dbReference type="CDD" id="cd00333">
    <property type="entry name" value="MIP"/>
    <property type="match status" value="1"/>
</dbReference>
<comment type="subcellular location">
    <subcellularLocation>
        <location evidence="1">Membrane</location>
        <topology evidence="1">Multi-pass membrane protein</topology>
    </subcellularLocation>
</comment>
<dbReference type="Proteomes" id="UP000077407">
    <property type="component" value="Unassembled WGS sequence"/>
</dbReference>
<evidence type="ECO:0000256" key="6">
    <source>
        <dbReference type="RuleBase" id="RU000477"/>
    </source>
</evidence>
<dbReference type="Pfam" id="PF00230">
    <property type="entry name" value="MIP"/>
    <property type="match status" value="1"/>
</dbReference>
<comment type="similarity">
    <text evidence="6">Belongs to the MIP/aquaporin (TC 1.A.8) family.</text>
</comment>
<organism evidence="8 9">
    <name type="scientific">Clostridium ljungdahlii</name>
    <dbReference type="NCBI Taxonomy" id="1538"/>
    <lineage>
        <taxon>Bacteria</taxon>
        <taxon>Bacillati</taxon>
        <taxon>Bacillota</taxon>
        <taxon>Clostridia</taxon>
        <taxon>Eubacteriales</taxon>
        <taxon>Clostridiaceae</taxon>
        <taxon>Clostridium</taxon>
    </lineage>
</organism>
<reference evidence="8 9" key="1">
    <citation type="journal article" date="2015" name="Biotechnol. Bioeng.">
        <title>Genome sequence and phenotypic characterization of Caulobacter segnis.</title>
        <authorList>
            <person name="Patel S."/>
            <person name="Fletcher B."/>
            <person name="Scott D.C."/>
            <person name="Ely B."/>
        </authorList>
    </citation>
    <scope>NUCLEOTIDE SEQUENCE [LARGE SCALE GENOMIC DNA]</scope>
    <source>
        <strain evidence="8 9">ERI-2</strain>
    </source>
</reference>
<protein>
    <submittedName>
        <fullName evidence="8">Aquaporin Z</fullName>
    </submittedName>
</protein>
<dbReference type="AlphaFoldDB" id="A0A166RZI1"/>
<feature type="transmembrane region" description="Helical" evidence="7">
    <location>
        <begin position="154"/>
        <end position="175"/>
    </location>
</feature>
<keyword evidence="3 6" id="KW-0812">Transmembrane</keyword>
<dbReference type="NCBIfam" id="TIGR00861">
    <property type="entry name" value="MIP"/>
    <property type="match status" value="1"/>
</dbReference>